<name>A0ABC9X0X6_GRUJA</name>
<dbReference type="PANTHER" id="PTHR33332">
    <property type="entry name" value="REVERSE TRANSCRIPTASE DOMAIN-CONTAINING PROTEIN"/>
    <property type="match status" value="1"/>
</dbReference>
<evidence type="ECO:0000313" key="1">
    <source>
        <dbReference type="EMBL" id="GAB0191255.1"/>
    </source>
</evidence>
<protein>
    <recommendedName>
        <fullName evidence="3">Rna-directed dna polymerase from mobile element jockey-like</fullName>
    </recommendedName>
</protein>
<organism evidence="1 2">
    <name type="scientific">Grus japonensis</name>
    <name type="common">Japanese crane</name>
    <name type="synonym">Red-crowned crane</name>
    <dbReference type="NCBI Taxonomy" id="30415"/>
    <lineage>
        <taxon>Eukaryota</taxon>
        <taxon>Metazoa</taxon>
        <taxon>Chordata</taxon>
        <taxon>Craniata</taxon>
        <taxon>Vertebrata</taxon>
        <taxon>Euteleostomi</taxon>
        <taxon>Archelosauria</taxon>
        <taxon>Archosauria</taxon>
        <taxon>Dinosauria</taxon>
        <taxon>Saurischia</taxon>
        <taxon>Theropoda</taxon>
        <taxon>Coelurosauria</taxon>
        <taxon>Aves</taxon>
        <taxon>Neognathae</taxon>
        <taxon>Neoaves</taxon>
        <taxon>Gruiformes</taxon>
        <taxon>Gruidae</taxon>
        <taxon>Grus</taxon>
    </lineage>
</organism>
<evidence type="ECO:0008006" key="3">
    <source>
        <dbReference type="Google" id="ProtNLM"/>
    </source>
</evidence>
<evidence type="ECO:0000313" key="2">
    <source>
        <dbReference type="Proteomes" id="UP001623348"/>
    </source>
</evidence>
<dbReference type="EMBL" id="BAAFJT010000006">
    <property type="protein sequence ID" value="GAB0191255.1"/>
    <property type="molecule type" value="Genomic_DNA"/>
</dbReference>
<gene>
    <name evidence="1" type="ORF">GRJ2_001590800</name>
</gene>
<proteinExistence type="predicted"/>
<dbReference type="Proteomes" id="UP001623348">
    <property type="component" value="Unassembled WGS sequence"/>
</dbReference>
<accession>A0ABC9X0X6</accession>
<dbReference type="AlphaFoldDB" id="A0ABC9X0X6"/>
<comment type="caution">
    <text evidence="1">The sequence shown here is derived from an EMBL/GenBank/DDBJ whole genome shotgun (WGS) entry which is preliminary data.</text>
</comment>
<sequence>MKFNKAKCKVLPVGQGNPKCNYRLGREWVESSPEEKNLGALAGEKLNMSQQCMIASQKADHVLGCIQSSVTSRSRERILPLYSALVEPYLEYHIQLWGPQHKKDMELLDGLDEGVECTLSQFADNTKLCRSVDLLEGRKALQRDLDRLDRWAEANCLTFNKAKCWVLHLGHNNPRQRYRLGEKWQESCLAEKDLGVLVNSPLNMSQQCAQVAKKANSILACISNSVASRTRAVIVPLCSGEAAPRILCSVLGPSLQEGH</sequence>
<keyword evidence="2" id="KW-1185">Reference proteome</keyword>
<reference evidence="1 2" key="1">
    <citation type="submission" date="2024-06" db="EMBL/GenBank/DDBJ databases">
        <title>The draft genome of Grus japonensis, version 3.</title>
        <authorList>
            <person name="Nabeshima K."/>
            <person name="Suzuki S."/>
            <person name="Onuma M."/>
        </authorList>
    </citation>
    <scope>NUCLEOTIDE SEQUENCE [LARGE SCALE GENOMIC DNA]</scope>
    <source>
        <strain evidence="1 2">451A</strain>
    </source>
</reference>